<accession>A0ABQ0AZ94</accession>
<comment type="caution">
    <text evidence="1">The sequence shown here is derived from an EMBL/GenBank/DDBJ whole genome shotgun (WGS) entry which is preliminary data.</text>
</comment>
<keyword evidence="2" id="KW-1185">Reference proteome</keyword>
<reference evidence="1 2" key="1">
    <citation type="submission" date="2024-04" db="EMBL/GenBank/DDBJ databases">
        <title>Defined microbial consortia suppress multidrug-resistant proinflammatory Enterobacteriaceae via ecological control.</title>
        <authorList>
            <person name="Furuichi M."/>
            <person name="Kawaguchi T."/>
            <person name="Pust M."/>
            <person name="Yasuma K."/>
            <person name="Plichta D."/>
            <person name="Hasegawa N."/>
            <person name="Ohya T."/>
            <person name="Bhattarai S."/>
            <person name="Sasajima S."/>
            <person name="Aoto Y."/>
            <person name="Tuganbaev T."/>
            <person name="Yaginuma M."/>
            <person name="Ueda M."/>
            <person name="Okahashi N."/>
            <person name="Amafuji K."/>
            <person name="Kiridooshi Y."/>
            <person name="Sugita K."/>
            <person name="Strazar M."/>
            <person name="Skelly A."/>
            <person name="Suda W."/>
            <person name="Hattori M."/>
            <person name="Nakamoto N."/>
            <person name="Caballero S."/>
            <person name="Norman J."/>
            <person name="Olle B."/>
            <person name="Tanoue T."/>
            <person name="Arita M."/>
            <person name="Bucci V."/>
            <person name="Atarashi K."/>
            <person name="Xavier R."/>
            <person name="Honda K."/>
        </authorList>
    </citation>
    <scope>NUCLEOTIDE SEQUENCE [LARGE SCALE GENOMIC DNA]</scope>
    <source>
        <strain evidence="2">f13</strain>
    </source>
</reference>
<dbReference type="RefSeq" id="WP_390470063.1">
    <property type="nucleotide sequence ID" value="NZ_BAABXL010000001.1"/>
</dbReference>
<name>A0ABQ0AZ94_9FIRM</name>
<evidence type="ECO:0000313" key="1">
    <source>
        <dbReference type="EMBL" id="GAA6269326.1"/>
    </source>
</evidence>
<proteinExistence type="predicted"/>
<organism evidence="1 2">
    <name type="scientific">Enterocloster alcoholdehydrogenati</name>
    <dbReference type="NCBI Taxonomy" id="2547410"/>
    <lineage>
        <taxon>Bacteria</taxon>
        <taxon>Bacillati</taxon>
        <taxon>Bacillota</taxon>
        <taxon>Clostridia</taxon>
        <taxon>Lachnospirales</taxon>
        <taxon>Lachnospiraceae</taxon>
        <taxon>Enterocloster</taxon>
    </lineage>
</organism>
<evidence type="ECO:0000313" key="2">
    <source>
        <dbReference type="Proteomes" id="UP001600894"/>
    </source>
</evidence>
<dbReference type="EMBL" id="BAABXL010000001">
    <property type="protein sequence ID" value="GAA6269326.1"/>
    <property type="molecule type" value="Genomic_DNA"/>
</dbReference>
<protein>
    <submittedName>
        <fullName evidence="1">Uncharacterized protein</fullName>
    </submittedName>
</protein>
<dbReference type="Proteomes" id="UP001600894">
    <property type="component" value="Unassembled WGS sequence"/>
</dbReference>
<sequence>MKKMKKNVDLCGKLMCPITIGKSAIFAAGGQLYHTSRVIAVHESDEEHIHFETANTHYHLSIYPFPAAAICPLPVRLAACA</sequence>
<gene>
    <name evidence="1" type="ORF">F130042H8_23860</name>
</gene>